<evidence type="ECO:0000313" key="3">
    <source>
        <dbReference type="Proteomes" id="UP001478862"/>
    </source>
</evidence>
<name>A0ABV1MVA8_9BACI</name>
<keyword evidence="1" id="KW-1133">Transmembrane helix</keyword>
<accession>A0ABV1MVA8</accession>
<keyword evidence="1" id="KW-0812">Transmembrane</keyword>
<feature type="transmembrane region" description="Helical" evidence="1">
    <location>
        <begin position="30"/>
        <end position="49"/>
    </location>
</feature>
<keyword evidence="1" id="KW-0472">Membrane</keyword>
<sequence length="55" mass="6444">MKNNDLSIIFELMAAKIVEVNHYPHHAQQFFFVLFATVTINIAGERIVLQKSIRW</sequence>
<keyword evidence="3" id="KW-1185">Reference proteome</keyword>
<dbReference type="EMBL" id="JBEGDG010000008">
    <property type="protein sequence ID" value="MEQ6355529.1"/>
    <property type="molecule type" value="Genomic_DNA"/>
</dbReference>
<protein>
    <submittedName>
        <fullName evidence="2">Uncharacterized protein</fullName>
    </submittedName>
</protein>
<reference evidence="2 3" key="1">
    <citation type="submission" date="2024-06" db="EMBL/GenBank/DDBJ databases">
        <title>Lysinibacillus zambalefons sp. nov., a Novel Firmicute Isolated from the Poon Bato Zambales Hyperalkaline Spring.</title>
        <authorList>
            <person name="Aja J.A."/>
            <person name="Lazaro J.E.H."/>
            <person name="Llorin L.D."/>
            <person name="Lim K.R."/>
            <person name="Teodosio J."/>
            <person name="Dalisay D.S."/>
        </authorList>
    </citation>
    <scope>NUCLEOTIDE SEQUENCE [LARGE SCALE GENOMIC DNA]</scope>
    <source>
        <strain evidence="2 3">M3</strain>
    </source>
</reference>
<evidence type="ECO:0000313" key="2">
    <source>
        <dbReference type="EMBL" id="MEQ6355529.1"/>
    </source>
</evidence>
<gene>
    <name evidence="2" type="ORF">ABNX05_12940</name>
</gene>
<comment type="caution">
    <text evidence="2">The sequence shown here is derived from an EMBL/GenBank/DDBJ whole genome shotgun (WGS) entry which is preliminary data.</text>
</comment>
<dbReference type="Proteomes" id="UP001478862">
    <property type="component" value="Unassembled WGS sequence"/>
</dbReference>
<dbReference type="RefSeq" id="WP_349660127.1">
    <property type="nucleotide sequence ID" value="NZ_JBEGDG010000008.1"/>
</dbReference>
<organism evidence="2 3">
    <name type="scientific">Lysinibacillus zambalensis</name>
    <dbReference type="NCBI Taxonomy" id="3160866"/>
    <lineage>
        <taxon>Bacteria</taxon>
        <taxon>Bacillati</taxon>
        <taxon>Bacillota</taxon>
        <taxon>Bacilli</taxon>
        <taxon>Bacillales</taxon>
        <taxon>Bacillaceae</taxon>
        <taxon>Lysinibacillus</taxon>
    </lineage>
</organism>
<evidence type="ECO:0000256" key="1">
    <source>
        <dbReference type="SAM" id="Phobius"/>
    </source>
</evidence>
<proteinExistence type="predicted"/>